<dbReference type="GO" id="GO:0055085">
    <property type="term" value="P:transmembrane transport"/>
    <property type="evidence" value="ECO:0007669"/>
    <property type="project" value="InterPro"/>
</dbReference>
<evidence type="ECO:0000256" key="7">
    <source>
        <dbReference type="ARBA" id="ARBA00023136"/>
    </source>
</evidence>
<protein>
    <submittedName>
        <fullName evidence="12">Mitochondrial 2-oxoglutarate/malate carrier protein</fullName>
    </submittedName>
</protein>
<dbReference type="InterPro" id="IPR002067">
    <property type="entry name" value="MCP"/>
</dbReference>
<evidence type="ECO:0000313" key="12">
    <source>
        <dbReference type="WBParaSite" id="HPBE_0001786201-mRNA-1"/>
    </source>
</evidence>
<evidence type="ECO:0000256" key="6">
    <source>
        <dbReference type="ARBA" id="ARBA00022989"/>
    </source>
</evidence>
<accession>A0A3P8BK23</accession>
<dbReference type="InterPro" id="IPR018108">
    <property type="entry name" value="MCP_transmembrane"/>
</dbReference>
<dbReference type="InterPro" id="IPR050391">
    <property type="entry name" value="Mito_Metabolite_Transporter"/>
</dbReference>
<reference evidence="12" key="2">
    <citation type="submission" date="2019-09" db="UniProtKB">
        <authorList>
            <consortium name="WormBaseParasite"/>
        </authorList>
    </citation>
    <scope>IDENTIFICATION</scope>
</reference>
<dbReference type="SUPFAM" id="SSF103506">
    <property type="entry name" value="Mitochondrial carrier"/>
    <property type="match status" value="1"/>
</dbReference>
<dbReference type="PROSITE" id="PS50920">
    <property type="entry name" value="SOLCAR"/>
    <property type="match status" value="2"/>
</dbReference>
<evidence type="ECO:0000313" key="10">
    <source>
        <dbReference type="EMBL" id="VDP10068.1"/>
    </source>
</evidence>
<dbReference type="Pfam" id="PF00153">
    <property type="entry name" value="Mito_carr"/>
    <property type="match status" value="2"/>
</dbReference>
<evidence type="ECO:0000256" key="5">
    <source>
        <dbReference type="ARBA" id="ARBA00022737"/>
    </source>
</evidence>
<organism evidence="11 12">
    <name type="scientific">Heligmosomoides polygyrus</name>
    <name type="common">Parasitic roundworm</name>
    <dbReference type="NCBI Taxonomy" id="6339"/>
    <lineage>
        <taxon>Eukaryota</taxon>
        <taxon>Metazoa</taxon>
        <taxon>Ecdysozoa</taxon>
        <taxon>Nematoda</taxon>
        <taxon>Chromadorea</taxon>
        <taxon>Rhabditida</taxon>
        <taxon>Rhabditina</taxon>
        <taxon>Rhabditomorpha</taxon>
        <taxon>Strongyloidea</taxon>
        <taxon>Heligmosomidae</taxon>
        <taxon>Heligmosomoides</taxon>
    </lineage>
</organism>
<comment type="similarity">
    <text evidence="2 9">Belongs to the mitochondrial carrier (TC 2.A.29) family.</text>
</comment>
<feature type="repeat" description="Solcar" evidence="8">
    <location>
        <begin position="204"/>
        <end position="293"/>
    </location>
</feature>
<comment type="subcellular location">
    <subcellularLocation>
        <location evidence="1">Membrane</location>
        <topology evidence="1">Multi-pass membrane protein</topology>
    </subcellularLocation>
</comment>
<evidence type="ECO:0000256" key="9">
    <source>
        <dbReference type="RuleBase" id="RU000488"/>
    </source>
</evidence>
<dbReference type="WBParaSite" id="HPBE_0001786201-mRNA-1">
    <property type="protein sequence ID" value="HPBE_0001786201-mRNA-1"/>
    <property type="gene ID" value="HPBE_0001786201"/>
</dbReference>
<keyword evidence="3 9" id="KW-0813">Transport</keyword>
<dbReference type="EMBL" id="UZAH01030307">
    <property type="protein sequence ID" value="VDP10068.1"/>
    <property type="molecule type" value="Genomic_DNA"/>
</dbReference>
<dbReference type="Gene3D" id="1.50.40.10">
    <property type="entry name" value="Mitochondrial carrier domain"/>
    <property type="match status" value="1"/>
</dbReference>
<dbReference type="OrthoDB" id="448427at2759"/>
<dbReference type="AlphaFoldDB" id="A0A183G7S5"/>
<evidence type="ECO:0000256" key="4">
    <source>
        <dbReference type="ARBA" id="ARBA00022692"/>
    </source>
</evidence>
<keyword evidence="7 8" id="KW-0472">Membrane</keyword>
<evidence type="ECO:0000256" key="8">
    <source>
        <dbReference type="PROSITE-ProRule" id="PRU00282"/>
    </source>
</evidence>
<name>A0A183G7S5_HELPZ</name>
<dbReference type="PRINTS" id="PR00784">
    <property type="entry name" value="MTUNCOUPLING"/>
</dbReference>
<keyword evidence="5" id="KW-0677">Repeat</keyword>
<sequence>MLANPRVVIHLLTLKCGSPLDAVPSRDEMKLAKRIASILQDFELRQLEIDEVEKLEVVEEEDHTKRAGTDGITRMDGSRHSVRFGVTPIADKMHGACLRKDQPLSFTRKILLGMMAGACGAAVGSPADLVLIRMTGDGHLPPDHRRNYKNVIDALIRIIKEEGPLALYRGCAPTVARSVVSNGAQLATYTQGKQMILTAGILSDGIFCHFVASSISGLVTTVVALPVDTIKTRIQAMKIIKGKPEHSGILDVCVKIIQNEGFFSFWKGFTPFFMRQAPHTVLMLVFLEQFNRAYLRIFSSHATT</sequence>
<keyword evidence="6" id="KW-1133">Transmembrane helix</keyword>
<evidence type="ECO:0000256" key="1">
    <source>
        <dbReference type="ARBA" id="ARBA00004141"/>
    </source>
</evidence>
<feature type="repeat" description="Solcar" evidence="8">
    <location>
        <begin position="104"/>
        <end position="195"/>
    </location>
</feature>
<evidence type="ECO:0000256" key="3">
    <source>
        <dbReference type="ARBA" id="ARBA00022448"/>
    </source>
</evidence>
<gene>
    <name evidence="10" type="ORF">HPBE_LOCUS17861</name>
</gene>
<reference evidence="10 11" key="1">
    <citation type="submission" date="2018-11" db="EMBL/GenBank/DDBJ databases">
        <authorList>
            <consortium name="Pathogen Informatics"/>
        </authorList>
    </citation>
    <scope>NUCLEOTIDE SEQUENCE [LARGE SCALE GENOMIC DNA]</scope>
</reference>
<dbReference type="PANTHER" id="PTHR45618">
    <property type="entry name" value="MITOCHONDRIAL DICARBOXYLATE CARRIER-RELATED"/>
    <property type="match status" value="1"/>
</dbReference>
<evidence type="ECO:0000256" key="2">
    <source>
        <dbReference type="ARBA" id="ARBA00006375"/>
    </source>
</evidence>
<dbReference type="GO" id="GO:0016020">
    <property type="term" value="C:membrane"/>
    <property type="evidence" value="ECO:0007669"/>
    <property type="project" value="UniProtKB-SubCell"/>
</dbReference>
<evidence type="ECO:0000313" key="11">
    <source>
        <dbReference type="Proteomes" id="UP000050761"/>
    </source>
</evidence>
<accession>A0A183G7S5</accession>
<keyword evidence="4 8" id="KW-0812">Transmembrane</keyword>
<keyword evidence="11" id="KW-1185">Reference proteome</keyword>
<proteinExistence type="inferred from homology"/>
<dbReference type="Proteomes" id="UP000050761">
    <property type="component" value="Unassembled WGS sequence"/>
</dbReference>
<dbReference type="InterPro" id="IPR023395">
    <property type="entry name" value="MCP_dom_sf"/>
</dbReference>